<evidence type="ECO:0000256" key="2">
    <source>
        <dbReference type="ARBA" id="ARBA00022448"/>
    </source>
</evidence>
<dbReference type="GO" id="GO:0006623">
    <property type="term" value="P:protein targeting to vacuole"/>
    <property type="evidence" value="ECO:0007669"/>
    <property type="project" value="TreeGrafter"/>
</dbReference>
<evidence type="ECO:0000256" key="3">
    <source>
        <dbReference type="ARBA" id="ARBA00023055"/>
    </source>
</evidence>
<protein>
    <recommendedName>
        <fullName evidence="8">PH domain-containing protein</fullName>
    </recommendedName>
</protein>
<dbReference type="PANTHER" id="PTHR16166">
    <property type="entry name" value="VACUOLAR PROTEIN SORTING-ASSOCIATED PROTEIN VPS13"/>
    <property type="match status" value="1"/>
</dbReference>
<accession>A0A7J7GF31</accession>
<dbReference type="GO" id="GO:0006869">
    <property type="term" value="P:lipid transport"/>
    <property type="evidence" value="ECO:0007669"/>
    <property type="project" value="UniProtKB-KW"/>
</dbReference>
<reference evidence="7" key="1">
    <citation type="journal article" date="2020" name="Nat. Commun.">
        <title>Genome assembly of wild tea tree DASZ reveals pedigree and selection history of tea varieties.</title>
        <authorList>
            <person name="Zhang W."/>
            <person name="Zhang Y."/>
            <person name="Qiu H."/>
            <person name="Guo Y."/>
            <person name="Wan H."/>
            <person name="Zhang X."/>
            <person name="Scossa F."/>
            <person name="Alseekh S."/>
            <person name="Zhang Q."/>
            <person name="Wang P."/>
            <person name="Xu L."/>
            <person name="Schmidt M.H."/>
            <person name="Jia X."/>
            <person name="Li D."/>
            <person name="Zhu A."/>
            <person name="Guo F."/>
            <person name="Chen W."/>
            <person name="Ni D."/>
            <person name="Usadel B."/>
            <person name="Fernie A.R."/>
            <person name="Wen W."/>
        </authorList>
    </citation>
    <scope>NUCLEOTIDE SEQUENCE [LARGE SCALE GENOMIC DNA]</scope>
    <source>
        <strain evidence="7">cv. G240</strain>
    </source>
</reference>
<dbReference type="Pfam" id="PF25036">
    <property type="entry name" value="VPS13_VAB"/>
    <property type="match status" value="2"/>
</dbReference>
<evidence type="ECO:0000259" key="4">
    <source>
        <dbReference type="Pfam" id="PF12624"/>
    </source>
</evidence>
<feature type="domain" description="Vacuolar protein sorting-associated protein 13 VPS13 adaptor binding" evidence="5">
    <location>
        <begin position="2513"/>
        <end position="2704"/>
    </location>
</feature>
<dbReference type="Proteomes" id="UP000593564">
    <property type="component" value="Unassembled WGS sequence"/>
</dbReference>
<sequence length="2728" mass="308088">MFEGLVRQLLVGYLGQYIKDIQKEQLRISLWNEEVLLENVELILEAFDYLQLPFALKQGRVGRLSIKIPWRKLGWDPIIISIEDVFVWACRRDDQEWSMDAVERREFAGKKAKLAAAELAKLSRRVCDNQAGESFISYITAKILDSIQVSIRNVHVLYRDLLTDSAETVLGVKFCSLTIMKQNLLGFSSGKVRGGQVNKIVEIQGLEVYCSTFQGTLDLMRVDIFGDSKLLENARLEGNKYDYILAPVDLSISLLVSRSGKHENDCPQYSINAELTGLVLSLDEVQLQQVLTLWDYLCICQLREKYGRYRPWSNPLSSKHRGWQKAWWHYAQQSVLSDVHKKLKRTSWKYLGERIDHRRKYVKLYKTKLKCLREEQVIDNDILQELEQMEKEYDIEDILNYRSTAETELQEFLLNSNSSLVVSGASHNDERSSSRARGWLNWLSRGMLGAGGTDDSSQFSGVVSDEVIKDIYEATEFQPAPLPDGISAADDIIFFSEIKFHIHQVSATLWNMKFARAIAELIFDGMFIECKLREESAVITALVNSGRMINPCNKQAILLVGKAIFEKDLLETEKTSVSIQVDTSSANQDIKLLVKVMLQPLEITYDSEFLLNVMEFYNVLETFKFQHERVMLSLNGIEDVHARLMSKTEYILSSRKRWTWNINSLNVKINIPWRNANSEPYVMVLEMGALFFVSKRVFGSLASGIEDQSYVQRNFTSSICTGDISMGIQLEDLCDHFDIEVDDFEMKIIIPDRPQTIYVLLEKFSTSINLTLCVILDESILKQLEVYIITPSLHAHFSPSIYGVVLGLLANLDLLLSKRNSVVFPNENSFSIMSGEQTTPKAFRSSIIADVESVSFHIDLENDKENSCILLLNLHKLDIRYVLMELQECWISMKAFKIITYLLEGDKDGQILCSSGNPFSVQYVQQQDRDFEHSNQSENCRDKSTSADGCVRLHYEECRNLDIIFHKYEVCLSDVELHCYPYIVRLLVEFSDKILQYGTSHAVKNSFSASMNGENSIAIQCFGFEKFGSSNFSETGSSEWANIPLDRFPFVTVYNFGCLSDLESSLIRTIPEWRKILKLRERKDGSPKFSVRGSKMSCALPLNSGIGKDAVTVSQNLVGSDVLVDLNLSRIRIHFHDCSCIIGTIFLPTSKSSLSIRRDCLDMLCSTEGLSLCSSWWTHNIHDFLWGPLLTNLPPILNVRVRKQKDGPLKSQIEISFSIQHVSCILPPDFVAIMIGYFELPDWCSKGNEQHVTENPTYRGSEQDSVITYKFEILDSTLFTPVEGDDHKLLKLEIPQSYCSFIHNSCSNIVLKDIPPECLVAANKIAERNHCLNVFVRDLSLSLLLLNDDEFDSSVVDQNRGHGYTTFIAQFSANVWVRIPYINDSSCVSSLASTCVMARVDNCQLIAKDGYSFVGFETLLDIIDQFNSVDRISKGFTSDVLQFLQFKKSIKESGAFEPEASTVAVTETRCCVNSLSINFYRPRSDLVSLELLARADMQFICSGSIKNEKSLFLDVSFHSLALFSQLNYFMLAECTSSCPISSVMDIHLSMSEPEENELHVSLPSLDIWLHLFDWTELIDLFSSYLGQLAKTSIVDASLKNSMLGLVDQNENVTVNVAESSPQSSGTSSCFASENMKQNAVPLIVKSENIGIKIHIPAWISREAFSIFGEAQVPEERPLNDSCDIDEGVRYNFIALTLQSRRSELVFSSRTVKIKSSLEKINGTVGICVGKTSPSWPFFQFSQFNVEAEFRKNQLDLADVNVEVQCDSLDMWLSYHIFYFWKSMRFKFPEGGSDKDTLSSVDLNIKLKKISLLLTDGRWSSKGPLLEILMRNLLWHVHMAENKLEGSVAGDLQINYNNIHKVLWEPFVEPWKFQLNITRVHEKSALLNSAFMTDIHLTSTAQLNLNVTESLIEAIFRATEMIKDACGVTERNVVSESQRLLNSQIFENIYTGRYAPYILQNLTSLPLVFHVCRGPICADDRGISVLEDGTFVHPGSSIPVYINDDGTPEEQLLRYRPAHSSDRLSDKQLSGVAHNYIVIQFDGTSMPSTPISMDLVGLSYFEVDFSKSSNKIEVDNNGDASKGNKHIDDANRTDSKVGFVIPVVCDVSVQRYCKLLRLYSTVIFFNATSMPFEVRFDIPFGVSPKILDPIYPGQEFPLPLHLAEAGRVRWRPLGQNYLWSEAHNISNILSQESRVGLLRSFVCYPSHPSSDPFRCCISVQQMCFPSTGKPEQCSAIDINRTVKQSVENCGQFSHNLDKSEKHFIHQVILSSPLVVRNYLPKEISLTIESFGVTRTALLSEAETSFFHVDSSHDLGVIFHVHGFRPSILKFPRAETFSGIAKFSGTKFSLSEMIAFDPDLCDGPMNVTVEKVMDAFSGAREICIFVPYLLYNCTGFPLIISDSANDMKGHGCVIPSCYDLVEKDRLLGRKDGLGLLSSSQDSQVAESPYDGLRNCSSINRIFSTKKNIDPYLGNLPKKPVISGSSIISLESSDKHDLDAQNAALNRLSSSIQSNLEHSNLEEIECRKVEACMYSPDPNSSVADVMVRVSRYLPECVTEKMPKSSWSSPFFLVQPTGSTNVLVPQLSTNAAYVISVSSSAVAGPFSGRTRAITFQPRYIISNACCKDLCYKQKGTDSIFHLGIGKHSHLQWTDTTRELLVSIRFNEPGWQWSGCFLPDHLGDTQVKMRNYVSGAVSMIRVEVQNADVSIQDEKIVGSLQWKFWDKLNYVIR</sequence>
<keyword evidence="7" id="KW-1185">Reference proteome</keyword>
<gene>
    <name evidence="6" type="ORF">HYC85_025462</name>
</gene>
<organism evidence="6 7">
    <name type="scientific">Camellia sinensis</name>
    <name type="common">Tea plant</name>
    <name type="synonym">Thea sinensis</name>
    <dbReference type="NCBI Taxonomy" id="4442"/>
    <lineage>
        <taxon>Eukaryota</taxon>
        <taxon>Viridiplantae</taxon>
        <taxon>Streptophyta</taxon>
        <taxon>Embryophyta</taxon>
        <taxon>Tracheophyta</taxon>
        <taxon>Spermatophyta</taxon>
        <taxon>Magnoliopsida</taxon>
        <taxon>eudicotyledons</taxon>
        <taxon>Gunneridae</taxon>
        <taxon>Pentapetalae</taxon>
        <taxon>asterids</taxon>
        <taxon>Ericales</taxon>
        <taxon>Theaceae</taxon>
        <taxon>Camellia</taxon>
    </lineage>
</organism>
<proteinExistence type="inferred from homology"/>
<dbReference type="PANTHER" id="PTHR16166:SF143">
    <property type="entry name" value="PROTEIN SORTING-ASSOCIATED PROTEIN, PUTATIVE (DUF1162)-RELATED"/>
    <property type="match status" value="1"/>
</dbReference>
<evidence type="ECO:0008006" key="8">
    <source>
        <dbReference type="Google" id="ProtNLM"/>
    </source>
</evidence>
<keyword evidence="3" id="KW-0445">Lipid transport</keyword>
<name>A0A7J7GF31_CAMSI</name>
<comment type="caution">
    <text evidence="6">The sequence shown here is derived from an EMBL/GenBank/DDBJ whole genome shotgun (WGS) entry which is preliminary data.</text>
</comment>
<evidence type="ECO:0000313" key="7">
    <source>
        <dbReference type="Proteomes" id="UP000593564"/>
    </source>
</evidence>
<dbReference type="GO" id="GO:0045053">
    <property type="term" value="P:protein retention in Golgi apparatus"/>
    <property type="evidence" value="ECO:0007669"/>
    <property type="project" value="TreeGrafter"/>
</dbReference>
<dbReference type="InterPro" id="IPR009543">
    <property type="entry name" value="VPS13_VAB"/>
</dbReference>
<dbReference type="InterPro" id="IPR026854">
    <property type="entry name" value="VPS13_N"/>
</dbReference>
<dbReference type="Pfam" id="PF12624">
    <property type="entry name" value="VPS13_N"/>
    <property type="match status" value="1"/>
</dbReference>
<keyword evidence="2" id="KW-0813">Transport</keyword>
<dbReference type="InterPro" id="IPR026847">
    <property type="entry name" value="VPS13"/>
</dbReference>
<evidence type="ECO:0000259" key="5">
    <source>
        <dbReference type="Pfam" id="PF25036"/>
    </source>
</evidence>
<feature type="domain" description="Chorein N-terminal" evidence="4">
    <location>
        <begin position="1"/>
        <end position="841"/>
    </location>
</feature>
<comment type="similarity">
    <text evidence="1">Belongs to the VPS13 family.</text>
</comment>
<evidence type="ECO:0000313" key="6">
    <source>
        <dbReference type="EMBL" id="KAF5937956.1"/>
    </source>
</evidence>
<dbReference type="EMBL" id="JACBKZ010000012">
    <property type="protein sequence ID" value="KAF5937956.1"/>
    <property type="molecule type" value="Genomic_DNA"/>
</dbReference>
<evidence type="ECO:0000256" key="1">
    <source>
        <dbReference type="ARBA" id="ARBA00006545"/>
    </source>
</evidence>
<feature type="domain" description="Vacuolar protein sorting-associated protein 13 VPS13 adaptor binding" evidence="5">
    <location>
        <begin position="2102"/>
        <end position="2403"/>
    </location>
</feature>
<reference evidence="6 7" key="2">
    <citation type="submission" date="2020-07" db="EMBL/GenBank/DDBJ databases">
        <title>Genome assembly of wild tea tree DASZ reveals pedigree and selection history of tea varieties.</title>
        <authorList>
            <person name="Zhang W."/>
        </authorList>
    </citation>
    <scope>NUCLEOTIDE SEQUENCE [LARGE SCALE GENOMIC DNA]</scope>
    <source>
        <strain evidence="7">cv. G240</strain>
        <tissue evidence="6">Leaf</tissue>
    </source>
</reference>